<dbReference type="GO" id="GO:0020037">
    <property type="term" value="F:heme binding"/>
    <property type="evidence" value="ECO:0007669"/>
    <property type="project" value="InterPro"/>
</dbReference>
<dbReference type="InterPro" id="IPR036396">
    <property type="entry name" value="Cyt_P450_sf"/>
</dbReference>
<dbReference type="Proteomes" id="UP000298416">
    <property type="component" value="Unassembled WGS sequence"/>
</dbReference>
<evidence type="ECO:0000256" key="2">
    <source>
        <dbReference type="ARBA" id="ARBA00010617"/>
    </source>
</evidence>
<keyword evidence="7" id="KW-1185">Reference proteome</keyword>
<name>A0A8X8XD01_SALSN</name>
<keyword evidence="4" id="KW-0560">Oxidoreductase</keyword>
<comment type="similarity">
    <text evidence="2">Belongs to the cytochrome P450 family.</text>
</comment>
<evidence type="ECO:0000256" key="3">
    <source>
        <dbReference type="ARBA" id="ARBA00022723"/>
    </source>
</evidence>
<accession>A0A8X8XD01</accession>
<gene>
    <name evidence="6" type="ORF">SASPL_129375</name>
</gene>
<dbReference type="AlphaFoldDB" id="A0A8X8XD01"/>
<dbReference type="GO" id="GO:0016705">
    <property type="term" value="F:oxidoreductase activity, acting on paired donors, with incorporation or reduction of molecular oxygen"/>
    <property type="evidence" value="ECO:0007669"/>
    <property type="project" value="InterPro"/>
</dbReference>
<organism evidence="6">
    <name type="scientific">Salvia splendens</name>
    <name type="common">Scarlet sage</name>
    <dbReference type="NCBI Taxonomy" id="180675"/>
    <lineage>
        <taxon>Eukaryota</taxon>
        <taxon>Viridiplantae</taxon>
        <taxon>Streptophyta</taxon>
        <taxon>Embryophyta</taxon>
        <taxon>Tracheophyta</taxon>
        <taxon>Spermatophyta</taxon>
        <taxon>Magnoliopsida</taxon>
        <taxon>eudicotyledons</taxon>
        <taxon>Gunneridae</taxon>
        <taxon>Pentapetalae</taxon>
        <taxon>asterids</taxon>
        <taxon>lamiids</taxon>
        <taxon>Lamiales</taxon>
        <taxon>Lamiaceae</taxon>
        <taxon>Nepetoideae</taxon>
        <taxon>Mentheae</taxon>
        <taxon>Salviinae</taxon>
        <taxon>Salvia</taxon>
        <taxon>Salvia subgen. Calosphace</taxon>
        <taxon>core Calosphace</taxon>
    </lineage>
</organism>
<evidence type="ECO:0000313" key="7">
    <source>
        <dbReference type="Proteomes" id="UP000298416"/>
    </source>
</evidence>
<dbReference type="GO" id="GO:0005506">
    <property type="term" value="F:iron ion binding"/>
    <property type="evidence" value="ECO:0007669"/>
    <property type="project" value="InterPro"/>
</dbReference>
<sequence>MRLGKNPNPNNGEREEFLHPLSANLPFTQCFESARQATLLRYNYSEDCDLYVVGDLYNNEVLTPVVIVVPRRRRLNRLIVSCRGRLCILERGEESERYDPTYLLPSLPEVEFTEVFDSALNLISKRFNSNIPFLGKINCALGLGKEKKLRGKINEIREFAKKIMREKESELRQIESKDLLSSFLRSGQSDEEFVVDVVICFILIRENQYHEFTLNQT</sequence>
<dbReference type="GO" id="GO:0004497">
    <property type="term" value="F:monooxygenase activity"/>
    <property type="evidence" value="ECO:0007669"/>
    <property type="project" value="InterPro"/>
</dbReference>
<evidence type="ECO:0000256" key="5">
    <source>
        <dbReference type="ARBA" id="ARBA00023004"/>
    </source>
</evidence>
<evidence type="ECO:0000256" key="1">
    <source>
        <dbReference type="ARBA" id="ARBA00001971"/>
    </source>
</evidence>
<comment type="caution">
    <text evidence="6">The sequence shown here is derived from an EMBL/GenBank/DDBJ whole genome shotgun (WGS) entry which is preliminary data.</text>
</comment>
<reference evidence="6" key="2">
    <citation type="submission" date="2020-08" db="EMBL/GenBank/DDBJ databases">
        <title>Plant Genome Project.</title>
        <authorList>
            <person name="Zhang R.-G."/>
        </authorList>
    </citation>
    <scope>NUCLEOTIDE SEQUENCE</scope>
    <source>
        <strain evidence="6">Huo1</strain>
        <tissue evidence="6">Leaf</tissue>
    </source>
</reference>
<keyword evidence="5" id="KW-0408">Iron</keyword>
<keyword evidence="3" id="KW-0479">Metal-binding</keyword>
<comment type="cofactor">
    <cofactor evidence="1">
        <name>heme</name>
        <dbReference type="ChEBI" id="CHEBI:30413"/>
    </cofactor>
</comment>
<proteinExistence type="inferred from homology"/>
<dbReference type="Gene3D" id="1.10.630.10">
    <property type="entry name" value="Cytochrome P450"/>
    <property type="match status" value="1"/>
</dbReference>
<protein>
    <submittedName>
        <fullName evidence="6">Uncharacterized protein</fullName>
    </submittedName>
</protein>
<dbReference type="PANTHER" id="PTHR24296">
    <property type="entry name" value="CYTOCHROME P450"/>
    <property type="match status" value="1"/>
</dbReference>
<evidence type="ECO:0000256" key="4">
    <source>
        <dbReference type="ARBA" id="ARBA00023002"/>
    </source>
</evidence>
<evidence type="ECO:0000313" key="6">
    <source>
        <dbReference type="EMBL" id="KAG6411295.1"/>
    </source>
</evidence>
<reference evidence="6" key="1">
    <citation type="submission" date="2018-01" db="EMBL/GenBank/DDBJ databases">
        <authorList>
            <person name="Mao J.F."/>
        </authorList>
    </citation>
    <scope>NUCLEOTIDE SEQUENCE</scope>
    <source>
        <strain evidence="6">Huo1</strain>
        <tissue evidence="6">Leaf</tissue>
    </source>
</reference>
<dbReference type="EMBL" id="PNBA02000010">
    <property type="protein sequence ID" value="KAG6411295.1"/>
    <property type="molecule type" value="Genomic_DNA"/>
</dbReference>